<keyword evidence="2" id="KW-0255">Endonuclease</keyword>
<keyword evidence="3" id="KW-1185">Reference proteome</keyword>
<evidence type="ECO:0000313" key="3">
    <source>
        <dbReference type="Proteomes" id="UP001303587"/>
    </source>
</evidence>
<keyword evidence="2" id="KW-0378">Hydrolase</keyword>
<dbReference type="SUPFAM" id="SSF51658">
    <property type="entry name" value="Xylose isomerase-like"/>
    <property type="match status" value="1"/>
</dbReference>
<dbReference type="PANTHER" id="PTHR12110">
    <property type="entry name" value="HYDROXYPYRUVATE ISOMERASE"/>
    <property type="match status" value="1"/>
</dbReference>
<gene>
    <name evidence="2" type="primary">nfo_2</name>
    <name evidence="2" type="ORF">MsAc7_10700</name>
</gene>
<dbReference type="Proteomes" id="UP001303587">
    <property type="component" value="Chromosome"/>
</dbReference>
<feature type="domain" description="Xylose isomerase-like TIM barrel" evidence="1">
    <location>
        <begin position="51"/>
        <end position="216"/>
    </location>
</feature>
<dbReference type="PANTHER" id="PTHR12110:SF21">
    <property type="entry name" value="XYLOSE ISOMERASE-LIKE TIM BARREL DOMAIN-CONTAINING PROTEIN"/>
    <property type="match status" value="1"/>
</dbReference>
<dbReference type="AlphaFoldDB" id="A0AA96V5N6"/>
<dbReference type="GO" id="GO:0008833">
    <property type="term" value="F:deoxyribonuclease IV (phage-T4-induced) activity"/>
    <property type="evidence" value="ECO:0007669"/>
    <property type="project" value="UniProtKB-EC"/>
</dbReference>
<organism evidence="2 3">
    <name type="scientific">Methanolapillus millepedarum</name>
    <dbReference type="NCBI Taxonomy" id="3028296"/>
    <lineage>
        <taxon>Archaea</taxon>
        <taxon>Methanobacteriati</taxon>
        <taxon>Methanobacteriota</taxon>
        <taxon>Stenosarchaea group</taxon>
        <taxon>Methanomicrobia</taxon>
        <taxon>Methanosarcinales</taxon>
        <taxon>Methanosarcinaceae</taxon>
        <taxon>Methanolapillus</taxon>
    </lineage>
</organism>
<dbReference type="EMBL" id="CP131060">
    <property type="protein sequence ID" value="WNY25518.1"/>
    <property type="molecule type" value="Genomic_DNA"/>
</dbReference>
<accession>A0AA96V5N6</accession>
<dbReference type="EC" id="3.1.21.2" evidence="2"/>
<evidence type="ECO:0000259" key="1">
    <source>
        <dbReference type="Pfam" id="PF01261"/>
    </source>
</evidence>
<dbReference type="Pfam" id="PF01261">
    <property type="entry name" value="AP_endonuc_2"/>
    <property type="match status" value="1"/>
</dbReference>
<reference evidence="2 3" key="1">
    <citation type="submission" date="2023-07" db="EMBL/GenBank/DDBJ databases">
        <title>Closed genoem sequence of Methanosarcinaceae archaeon Ac7.</title>
        <authorList>
            <person name="Poehlein A."/>
            <person name="Protasov E."/>
            <person name="Platt K."/>
            <person name="Reeh H."/>
            <person name="Daniel R."/>
            <person name="Brune A."/>
        </authorList>
    </citation>
    <scope>NUCLEOTIDE SEQUENCE [LARGE SCALE GENOMIC DNA]</scope>
    <source>
        <strain evidence="2 3">Ac7</strain>
    </source>
</reference>
<keyword evidence="2" id="KW-0540">Nuclease</keyword>
<sequence length="255" mass="28800">MIGVSTLALFDKDLDFALSEIEQFAGFAEIFSEGKHDIVADFKNNPNYECLFSHNLSYSVHAPTQDVNLASLREEIRRAGLEIISQSARVCQEIDANILVVHPGYMPQNSTGLYESSQAALLKSLRQLAEIRKETGVNICVENMPNAEIFLFRYPDEINLEEEDLSFVLDIGHAHTTNTLDAFLNRRVNHYHIHDNDGKSDLHLAFGDGNIGDLMLNKIIQKSKKENSMLIAENKTIHDAKKTFKILNSKIRQIL</sequence>
<evidence type="ECO:0000313" key="2">
    <source>
        <dbReference type="EMBL" id="WNY25518.1"/>
    </source>
</evidence>
<protein>
    <submittedName>
        <fullName evidence="2">Endonuclease 4</fullName>
        <ecNumber evidence="2">3.1.21.2</ecNumber>
    </submittedName>
</protein>
<dbReference type="InterPro" id="IPR036237">
    <property type="entry name" value="Xyl_isomerase-like_sf"/>
</dbReference>
<dbReference type="InterPro" id="IPR050312">
    <property type="entry name" value="IolE/XylAMocC-like"/>
</dbReference>
<dbReference type="InterPro" id="IPR013022">
    <property type="entry name" value="Xyl_isomerase-like_TIM-brl"/>
</dbReference>
<proteinExistence type="predicted"/>
<dbReference type="RefSeq" id="WP_338101883.1">
    <property type="nucleotide sequence ID" value="NZ_CP131060.1"/>
</dbReference>
<name>A0AA96V5N6_9EURY</name>
<dbReference type="GeneID" id="89230177"/>
<dbReference type="Gene3D" id="3.20.20.150">
    <property type="entry name" value="Divalent-metal-dependent TIM barrel enzymes"/>
    <property type="match status" value="1"/>
</dbReference>